<gene>
    <name evidence="2" type="ORF">HCDG_07354</name>
</gene>
<organism evidence="2 3">
    <name type="scientific">Ajellomyces capsulatus (strain H143)</name>
    <name type="common">Darling's disease fungus</name>
    <name type="synonym">Histoplasma capsulatum</name>
    <dbReference type="NCBI Taxonomy" id="544712"/>
    <lineage>
        <taxon>Eukaryota</taxon>
        <taxon>Fungi</taxon>
        <taxon>Dikarya</taxon>
        <taxon>Ascomycota</taxon>
        <taxon>Pezizomycotina</taxon>
        <taxon>Eurotiomycetes</taxon>
        <taxon>Eurotiomycetidae</taxon>
        <taxon>Onygenales</taxon>
        <taxon>Ajellomycetaceae</taxon>
        <taxon>Histoplasma</taxon>
    </lineage>
</organism>
<name>C6HMN8_AJECH</name>
<sequence>MIWKSIGIKVARNIFILLYGPQVDSFASTFGIITPKWPIHCPRDRNLGINYWNAPIWKSKQMKKIVKGEEGNEILAAENASAARQGHYGENNSKDRTEAASILPVEKWR</sequence>
<dbReference type="AlphaFoldDB" id="C6HMN8"/>
<evidence type="ECO:0000256" key="1">
    <source>
        <dbReference type="SAM" id="MobiDB-lite"/>
    </source>
</evidence>
<dbReference type="EMBL" id="GG692431">
    <property type="protein sequence ID" value="EER38485.1"/>
    <property type="molecule type" value="Genomic_DNA"/>
</dbReference>
<proteinExistence type="predicted"/>
<dbReference type="VEuPathDB" id="FungiDB:HCDG_07354"/>
<dbReference type="Proteomes" id="UP000002624">
    <property type="component" value="Unassembled WGS sequence"/>
</dbReference>
<dbReference type="HOGENOM" id="CLU_2183188_0_0_1"/>
<accession>C6HMN8</accession>
<feature type="region of interest" description="Disordered" evidence="1">
    <location>
        <begin position="84"/>
        <end position="109"/>
    </location>
</feature>
<protein>
    <submittedName>
        <fullName evidence="2">Uncharacterized protein</fullName>
    </submittedName>
</protein>
<evidence type="ECO:0000313" key="2">
    <source>
        <dbReference type="EMBL" id="EER38485.1"/>
    </source>
</evidence>
<reference evidence="3" key="1">
    <citation type="submission" date="2009-05" db="EMBL/GenBank/DDBJ databases">
        <title>The genome sequence of Ajellomyces capsulatus strain H143.</title>
        <authorList>
            <person name="Champion M."/>
            <person name="Cuomo C.A."/>
            <person name="Ma L.-J."/>
            <person name="Henn M.R."/>
            <person name="Sil A."/>
            <person name="Goldman B."/>
            <person name="Young S.K."/>
            <person name="Kodira C.D."/>
            <person name="Zeng Q."/>
            <person name="Koehrsen M."/>
            <person name="Alvarado L."/>
            <person name="Berlin A.M."/>
            <person name="Borenstein D."/>
            <person name="Chen Z."/>
            <person name="Engels R."/>
            <person name="Freedman E."/>
            <person name="Gellesch M."/>
            <person name="Goldberg J."/>
            <person name="Griggs A."/>
            <person name="Gujja S."/>
            <person name="Heiman D.I."/>
            <person name="Hepburn T.A."/>
            <person name="Howarth C."/>
            <person name="Jen D."/>
            <person name="Larson L."/>
            <person name="Lewis B."/>
            <person name="Mehta T."/>
            <person name="Park D."/>
            <person name="Pearson M."/>
            <person name="Roberts A."/>
            <person name="Saif S."/>
            <person name="Shea T.D."/>
            <person name="Shenoy N."/>
            <person name="Sisk P."/>
            <person name="Stolte C."/>
            <person name="Sykes S."/>
            <person name="Walk T."/>
            <person name="White J."/>
            <person name="Yandava C."/>
            <person name="Klein B."/>
            <person name="McEwen J.G."/>
            <person name="Puccia R."/>
            <person name="Goldman G.H."/>
            <person name="Felipe M.S."/>
            <person name="Nino-Vega G."/>
            <person name="San-Blas G."/>
            <person name="Taylor J.W."/>
            <person name="Mendoza L."/>
            <person name="Galagan J.E."/>
            <person name="Nusbaum C."/>
            <person name="Birren B.W."/>
        </authorList>
    </citation>
    <scope>NUCLEOTIDE SEQUENCE [LARGE SCALE GENOMIC DNA]</scope>
    <source>
        <strain evidence="3">H143</strain>
    </source>
</reference>
<evidence type="ECO:0000313" key="3">
    <source>
        <dbReference type="Proteomes" id="UP000002624"/>
    </source>
</evidence>